<dbReference type="PANTHER" id="PTHR16146">
    <property type="entry name" value="INTELECTIN"/>
    <property type="match status" value="1"/>
</dbReference>
<dbReference type="InterPro" id="IPR002181">
    <property type="entry name" value="Fibrinogen_a/b/g_C_dom"/>
</dbReference>
<protein>
    <recommendedName>
        <fullName evidence="5">Fibrinogen C-terminal domain-containing protein</fullName>
    </recommendedName>
</protein>
<evidence type="ECO:0000313" key="7">
    <source>
        <dbReference type="Proteomes" id="UP000275408"/>
    </source>
</evidence>
<dbReference type="GO" id="GO:0070492">
    <property type="term" value="F:oligosaccharide binding"/>
    <property type="evidence" value="ECO:0007669"/>
    <property type="project" value="TreeGrafter"/>
</dbReference>
<dbReference type="Proteomes" id="UP000275408">
    <property type="component" value="Unassembled WGS sequence"/>
</dbReference>
<organism evidence="6 7">
    <name type="scientific">Pocillopora damicornis</name>
    <name type="common">Cauliflower coral</name>
    <name type="synonym">Millepora damicornis</name>
    <dbReference type="NCBI Taxonomy" id="46731"/>
    <lineage>
        <taxon>Eukaryota</taxon>
        <taxon>Metazoa</taxon>
        <taxon>Cnidaria</taxon>
        <taxon>Anthozoa</taxon>
        <taxon>Hexacorallia</taxon>
        <taxon>Scleractinia</taxon>
        <taxon>Astrocoeniina</taxon>
        <taxon>Pocilloporidae</taxon>
        <taxon>Pocillopora</taxon>
    </lineage>
</organism>
<evidence type="ECO:0000256" key="4">
    <source>
        <dbReference type="ARBA" id="ARBA00023157"/>
    </source>
</evidence>
<dbReference type="InterPro" id="IPR036056">
    <property type="entry name" value="Fibrinogen-like_C"/>
</dbReference>
<name>A0A3M6TQX1_POCDA</name>
<evidence type="ECO:0000313" key="6">
    <source>
        <dbReference type="EMBL" id="RMX43792.1"/>
    </source>
</evidence>
<dbReference type="EMBL" id="RCHS01003134">
    <property type="protein sequence ID" value="RMX43792.1"/>
    <property type="molecule type" value="Genomic_DNA"/>
</dbReference>
<dbReference type="GO" id="GO:0005615">
    <property type="term" value="C:extracellular space"/>
    <property type="evidence" value="ECO:0007669"/>
    <property type="project" value="TreeGrafter"/>
</dbReference>
<dbReference type="Gene3D" id="3.90.215.10">
    <property type="entry name" value="Gamma Fibrinogen, chain A, domain 1"/>
    <property type="match status" value="1"/>
</dbReference>
<keyword evidence="1" id="KW-0479">Metal-binding</keyword>
<keyword evidence="4" id="KW-1015">Disulfide bond</keyword>
<evidence type="ECO:0000256" key="1">
    <source>
        <dbReference type="ARBA" id="ARBA00022723"/>
    </source>
</evidence>
<accession>A0A3M6TQX1</accession>
<reference evidence="6 7" key="1">
    <citation type="journal article" date="2018" name="Sci. Rep.">
        <title>Comparative analysis of the Pocillopora damicornis genome highlights role of immune system in coral evolution.</title>
        <authorList>
            <person name="Cunning R."/>
            <person name="Bay R.A."/>
            <person name="Gillette P."/>
            <person name="Baker A.C."/>
            <person name="Traylor-Knowles N."/>
        </authorList>
    </citation>
    <scope>NUCLEOTIDE SEQUENCE [LARGE SCALE GENOMIC DNA]</scope>
    <source>
        <strain evidence="6">RSMAS</strain>
        <tissue evidence="6">Whole animal</tissue>
    </source>
</reference>
<evidence type="ECO:0000256" key="2">
    <source>
        <dbReference type="ARBA" id="ARBA00022734"/>
    </source>
</evidence>
<dbReference type="PANTHER" id="PTHR16146:SF46">
    <property type="entry name" value="INTELECTIN-1A-RELATED"/>
    <property type="match status" value="1"/>
</dbReference>
<dbReference type="PROSITE" id="PS51406">
    <property type="entry name" value="FIBRINOGEN_C_2"/>
    <property type="match status" value="1"/>
</dbReference>
<sequence length="439" mass="50000">YNVDISWTLVVIISSKSNDHLQGVEVHCFKPTLCVPFVEKNSIIEARKLGDEDIQKMMHFEGTFRVDVMEKGVTYAVFYQIPSGPENFNSTCASGTCPRIIIPHSYPYQWETNSCTNIDVGYRIYFVCNRVFDGRDDGEYGHYWYSSKFTPCPRLASQKIRKKKPPPPVKHTALVISQLFFKTSKLITVLSCDQIPASFPYSGHFMCSKDLPSLRKMSSSDLLNKRLPPVWSRDVHHDCLQSFRMCDHSCELNDAGRYAHPKDYGPKAGFIYMDVSESPKNPAKFVIRFQSCAAIQQQEWPQAESGYYWITIGSREVQVYCDMTNYGGGWTLVVTISSKSNDHLQGAEVHCLKPTLCVPFVEGNSDIAARKLADEDIHEMMCPRIIISYSYPYQWETNSCNDIDVGYRISSGCHRVFDAHDDGECGHLWTSSKSLQRQP</sequence>
<dbReference type="AlphaFoldDB" id="A0A3M6TQX1"/>
<evidence type="ECO:0000259" key="5">
    <source>
        <dbReference type="PROSITE" id="PS51406"/>
    </source>
</evidence>
<dbReference type="STRING" id="46731.A0A3M6TQX1"/>
<dbReference type="InterPro" id="IPR014716">
    <property type="entry name" value="Fibrinogen_a/b/g_C_1"/>
</dbReference>
<comment type="caution">
    <text evidence="6">The sequence shown here is derived from an EMBL/GenBank/DDBJ whole genome shotgun (WGS) entry which is preliminary data.</text>
</comment>
<proteinExistence type="predicted"/>
<dbReference type="OrthoDB" id="5975350at2759"/>
<keyword evidence="2" id="KW-0430">Lectin</keyword>
<evidence type="ECO:0000256" key="3">
    <source>
        <dbReference type="ARBA" id="ARBA00022837"/>
    </source>
</evidence>
<dbReference type="SUPFAM" id="SSF56496">
    <property type="entry name" value="Fibrinogen C-terminal domain-like"/>
    <property type="match status" value="1"/>
</dbReference>
<feature type="non-terminal residue" evidence="6">
    <location>
        <position position="1"/>
    </location>
</feature>
<keyword evidence="3" id="KW-0106">Calcium</keyword>
<gene>
    <name evidence="6" type="ORF">pdam_00019755</name>
</gene>
<dbReference type="NCBIfam" id="NF040941">
    <property type="entry name" value="GGGWT_bact"/>
    <property type="match status" value="1"/>
</dbReference>
<keyword evidence="7" id="KW-1185">Reference proteome</keyword>
<dbReference type="GO" id="GO:0046872">
    <property type="term" value="F:metal ion binding"/>
    <property type="evidence" value="ECO:0007669"/>
    <property type="project" value="UniProtKB-KW"/>
</dbReference>
<feature type="domain" description="Fibrinogen C-terminal" evidence="5">
    <location>
        <begin position="283"/>
        <end position="333"/>
    </location>
</feature>